<dbReference type="PROSITE" id="PS51831">
    <property type="entry name" value="HD"/>
    <property type="match status" value="1"/>
</dbReference>
<dbReference type="PANTHER" id="PTHR33594">
    <property type="entry name" value="SUPERFAMILY HYDROLASE, PUTATIVE (AFU_ORTHOLOGUE AFUA_1G03035)-RELATED"/>
    <property type="match status" value="1"/>
</dbReference>
<evidence type="ECO:0000259" key="1">
    <source>
        <dbReference type="PROSITE" id="PS51831"/>
    </source>
</evidence>
<gene>
    <name evidence="2" type="primary">yedJ</name>
    <name evidence="2" type="ORF">GCM10010873_29310</name>
</gene>
<organism evidence="2 3">
    <name type="scientific">Cypionkella aquatica</name>
    <dbReference type="NCBI Taxonomy" id="1756042"/>
    <lineage>
        <taxon>Bacteria</taxon>
        <taxon>Pseudomonadati</taxon>
        <taxon>Pseudomonadota</taxon>
        <taxon>Alphaproteobacteria</taxon>
        <taxon>Rhodobacterales</taxon>
        <taxon>Paracoccaceae</taxon>
        <taxon>Cypionkella</taxon>
    </lineage>
</organism>
<dbReference type="InterPro" id="IPR006674">
    <property type="entry name" value="HD_domain"/>
</dbReference>
<dbReference type="EMBL" id="BSPP01000010">
    <property type="protein sequence ID" value="GLS87957.1"/>
    <property type="molecule type" value="Genomic_DNA"/>
</dbReference>
<dbReference type="Gene3D" id="1.10.3210.50">
    <property type="match status" value="1"/>
</dbReference>
<dbReference type="Pfam" id="PF01966">
    <property type="entry name" value="HD"/>
    <property type="match status" value="1"/>
</dbReference>
<dbReference type="Proteomes" id="UP001157355">
    <property type="component" value="Unassembled WGS sequence"/>
</dbReference>
<dbReference type="RefSeq" id="WP_284326121.1">
    <property type="nucleotide sequence ID" value="NZ_BSPP01000010.1"/>
</dbReference>
<dbReference type="PANTHER" id="PTHR33594:SF1">
    <property type="entry name" value="HD_PDEASE DOMAIN-CONTAINING PROTEIN"/>
    <property type="match status" value="1"/>
</dbReference>
<keyword evidence="3" id="KW-1185">Reference proteome</keyword>
<dbReference type="SMART" id="SM00471">
    <property type="entry name" value="HDc"/>
    <property type="match status" value="1"/>
</dbReference>
<dbReference type="InterPro" id="IPR003607">
    <property type="entry name" value="HD/PDEase_dom"/>
</dbReference>
<evidence type="ECO:0000313" key="2">
    <source>
        <dbReference type="EMBL" id="GLS87957.1"/>
    </source>
</evidence>
<proteinExistence type="predicted"/>
<evidence type="ECO:0000313" key="3">
    <source>
        <dbReference type="Proteomes" id="UP001157355"/>
    </source>
</evidence>
<reference evidence="2 3" key="1">
    <citation type="journal article" date="2014" name="Int. J. Syst. Evol. Microbiol.">
        <title>Complete genome sequence of Corynebacterium casei LMG S-19264T (=DSM 44701T), isolated from a smear-ripened cheese.</title>
        <authorList>
            <consortium name="US DOE Joint Genome Institute (JGI-PGF)"/>
            <person name="Walter F."/>
            <person name="Albersmeier A."/>
            <person name="Kalinowski J."/>
            <person name="Ruckert C."/>
        </authorList>
    </citation>
    <scope>NUCLEOTIDE SEQUENCE [LARGE SCALE GENOMIC DNA]</scope>
    <source>
        <strain evidence="2 3">NBRC 111766</strain>
    </source>
</reference>
<comment type="caution">
    <text evidence="2">The sequence shown here is derived from an EMBL/GenBank/DDBJ whole genome shotgun (WGS) entry which is preliminary data.</text>
</comment>
<dbReference type="AlphaFoldDB" id="A0AA37U1F9"/>
<accession>A0AA37U1F9</accession>
<name>A0AA37U1F9_9RHOB</name>
<feature type="domain" description="HD" evidence="1">
    <location>
        <begin position="33"/>
        <end position="137"/>
    </location>
</feature>
<protein>
    <submittedName>
        <fullName evidence="2">Phosphohydrolase</fullName>
    </submittedName>
</protein>
<sequence>MTLPTMNLAAAQTRYEAEVTRQWAAHPADGAHDLGHLRRVWGRAKLIAMDEPCDMAVLLAACMFHDLVNLPKSHPERARASTLSAEAACHFLRADGFAEEKLSAVGHAIAAHSFSAGITPMTPEARVLQDADRLEALGAIGIARMFHVAGQMGGGLFDADDPMALHRARDDRAFALDHIDTKLMKLVDTMQTAPGRAMASERAEWMLSFRTRLLAEIG</sequence>
<dbReference type="SUPFAM" id="SSF109604">
    <property type="entry name" value="HD-domain/PDEase-like"/>
    <property type="match status" value="1"/>
</dbReference>